<dbReference type="EMBL" id="QJSW01000030">
    <property type="protein sequence ID" value="PYE43197.1"/>
    <property type="molecule type" value="Genomic_DNA"/>
</dbReference>
<accession>A0A2V4USP8</accession>
<evidence type="ECO:0000256" key="1">
    <source>
        <dbReference type="SAM" id="Coils"/>
    </source>
</evidence>
<evidence type="ECO:0000313" key="4">
    <source>
        <dbReference type="EMBL" id="QKS57009.1"/>
    </source>
</evidence>
<dbReference type="Proteomes" id="UP000247790">
    <property type="component" value="Unassembled WGS sequence"/>
</dbReference>
<dbReference type="EMBL" id="CP054614">
    <property type="protein sequence ID" value="QKS57009.1"/>
    <property type="molecule type" value="Genomic_DNA"/>
</dbReference>
<dbReference type="Proteomes" id="UP000509327">
    <property type="component" value="Chromosome"/>
</dbReference>
<dbReference type="Gene3D" id="1.10.287.1060">
    <property type="entry name" value="ESAT-6-like"/>
    <property type="match status" value="1"/>
</dbReference>
<reference evidence="4 6" key="2">
    <citation type="submission" date="2020-06" db="EMBL/GenBank/DDBJ databases">
        <title>Complete genome of Paenibacillus barcinonensis KACC11450.</title>
        <authorList>
            <person name="Kim M."/>
            <person name="Park Y.-J."/>
            <person name="Shin J.-H."/>
        </authorList>
    </citation>
    <scope>NUCLEOTIDE SEQUENCE [LARGE SCALE GENOMIC DNA]</scope>
    <source>
        <strain evidence="4 6">KACC11450</strain>
    </source>
</reference>
<evidence type="ECO:0000313" key="6">
    <source>
        <dbReference type="Proteomes" id="UP000509327"/>
    </source>
</evidence>
<protein>
    <submittedName>
        <fullName evidence="3">WXG100 family type VII secretion target</fullName>
    </submittedName>
</protein>
<dbReference type="RefSeq" id="WP_110899363.1">
    <property type="nucleotide sequence ID" value="NZ_CP054614.1"/>
</dbReference>
<dbReference type="OrthoDB" id="2664537at2"/>
<dbReference type="SUPFAM" id="SSF140453">
    <property type="entry name" value="EsxAB dimer-like"/>
    <property type="match status" value="1"/>
</dbReference>
<feature type="coiled-coil region" evidence="1">
    <location>
        <begin position="7"/>
        <end position="34"/>
    </location>
</feature>
<dbReference type="InterPro" id="IPR036689">
    <property type="entry name" value="ESAT-6-like_sf"/>
</dbReference>
<name>A0A2V4USP8_PAEBA</name>
<proteinExistence type="predicted"/>
<dbReference type="Pfam" id="PF06013">
    <property type="entry name" value="WXG100"/>
    <property type="match status" value="1"/>
</dbReference>
<evidence type="ECO:0000313" key="3">
    <source>
        <dbReference type="EMBL" id="PYE43197.1"/>
    </source>
</evidence>
<dbReference type="InterPro" id="IPR010310">
    <property type="entry name" value="T7SS_ESAT-6-like"/>
</dbReference>
<feature type="compositionally biased region" description="Basic and acidic residues" evidence="2">
    <location>
        <begin position="87"/>
        <end position="106"/>
    </location>
</feature>
<evidence type="ECO:0000256" key="2">
    <source>
        <dbReference type="SAM" id="MobiDB-lite"/>
    </source>
</evidence>
<gene>
    <name evidence="3" type="ORF">DFQ00_1305</name>
    <name evidence="4" type="ORF">HUB98_12175</name>
</gene>
<sequence>MPIRPDVSKLRSIASRLRSNSSKLENERSNINSNVQSMTWRGRVYQHFMDDFRDTTQRMRRTADEMEQFARRLESLANQFMQEDLEEERRERERQERERQERERQRAAASAAAAAAKKR</sequence>
<evidence type="ECO:0000313" key="5">
    <source>
        <dbReference type="Proteomes" id="UP000247790"/>
    </source>
</evidence>
<feature type="compositionally biased region" description="Low complexity" evidence="2">
    <location>
        <begin position="107"/>
        <end position="119"/>
    </location>
</feature>
<dbReference type="AlphaFoldDB" id="A0A2V4USP8"/>
<keyword evidence="1" id="KW-0175">Coiled coil</keyword>
<keyword evidence="6" id="KW-1185">Reference proteome</keyword>
<feature type="region of interest" description="Disordered" evidence="2">
    <location>
        <begin position="78"/>
        <end position="119"/>
    </location>
</feature>
<reference evidence="3 5" key="1">
    <citation type="submission" date="2018-06" db="EMBL/GenBank/DDBJ databases">
        <title>Genomic Encyclopedia of Type Strains, Phase III (KMG-III): the genomes of soil and plant-associated and newly described type strains.</title>
        <authorList>
            <person name="Whitman W."/>
        </authorList>
    </citation>
    <scope>NUCLEOTIDE SEQUENCE [LARGE SCALE GENOMIC DNA]</scope>
    <source>
        <strain evidence="3 5">CECT 7022</strain>
    </source>
</reference>
<organism evidence="3 5">
    <name type="scientific">Paenibacillus barcinonensis</name>
    <dbReference type="NCBI Taxonomy" id="198119"/>
    <lineage>
        <taxon>Bacteria</taxon>
        <taxon>Bacillati</taxon>
        <taxon>Bacillota</taxon>
        <taxon>Bacilli</taxon>
        <taxon>Bacillales</taxon>
        <taxon>Paenibacillaceae</taxon>
        <taxon>Paenibacillus</taxon>
    </lineage>
</organism>